<dbReference type="EMBL" id="FQ311442">
    <property type="protein sequence ID" value="CBQ70868.1"/>
    <property type="molecule type" value="Genomic_DNA"/>
</dbReference>
<evidence type="ECO:0000313" key="3">
    <source>
        <dbReference type="EMBL" id="CBQ70868.1"/>
    </source>
</evidence>
<organism evidence="3 4">
    <name type="scientific">Sporisorium reilianum (strain SRZ2)</name>
    <name type="common">Maize head smut fungus</name>
    <dbReference type="NCBI Taxonomy" id="999809"/>
    <lineage>
        <taxon>Eukaryota</taxon>
        <taxon>Fungi</taxon>
        <taxon>Dikarya</taxon>
        <taxon>Basidiomycota</taxon>
        <taxon>Ustilaginomycotina</taxon>
        <taxon>Ustilaginomycetes</taxon>
        <taxon>Ustilaginales</taxon>
        <taxon>Ustilaginaceae</taxon>
        <taxon>Sporisorium</taxon>
    </lineage>
</organism>
<proteinExistence type="predicted"/>
<dbReference type="Proteomes" id="UP000008867">
    <property type="component" value="Chromosome 20"/>
</dbReference>
<keyword evidence="4" id="KW-1185">Reference proteome</keyword>
<evidence type="ECO:0000313" key="4">
    <source>
        <dbReference type="Proteomes" id="UP000008867"/>
    </source>
</evidence>
<dbReference type="AlphaFoldDB" id="E6ZUG1"/>
<name>E6ZUG1_SPORE</name>
<dbReference type="OrthoDB" id="10634100at2759"/>
<evidence type="ECO:0000256" key="1">
    <source>
        <dbReference type="SAM" id="MobiDB-lite"/>
    </source>
</evidence>
<feature type="region of interest" description="Disordered" evidence="1">
    <location>
        <begin position="1"/>
        <end position="21"/>
    </location>
</feature>
<dbReference type="VEuPathDB" id="FungiDB:sr16446"/>
<gene>
    <name evidence="3" type="ORF">sr16446</name>
</gene>
<feature type="signal peptide" evidence="2">
    <location>
        <begin position="1"/>
        <end position="44"/>
    </location>
</feature>
<feature type="chain" id="PRO_5003214846" evidence="2">
    <location>
        <begin position="45"/>
        <end position="152"/>
    </location>
</feature>
<keyword evidence="2" id="KW-0732">Signal</keyword>
<dbReference type="HOGENOM" id="CLU_1723526_0_0_1"/>
<sequence>MPSPRVTAPQRGPKGHRASSTRFSTMRTLLLLTLALIALPHALAAPLPAPGTWLRLVTARPAAEALAETTEHAPLAAYLTHTRAELANALRGTAAAPAGVRVYRDADVYLANDVRTAVNDAARQRAGRSVWSGGQARPGTTAPPNTPERKSG</sequence>
<protein>
    <submittedName>
        <fullName evidence="3">Uncharacterized protein</fullName>
    </submittedName>
</protein>
<feature type="region of interest" description="Disordered" evidence="1">
    <location>
        <begin position="122"/>
        <end position="152"/>
    </location>
</feature>
<reference evidence="3 4" key="1">
    <citation type="journal article" date="2010" name="Science">
        <title>Pathogenicity determinants in smut fungi revealed by genome comparison.</title>
        <authorList>
            <person name="Schirawski J."/>
            <person name="Mannhaupt G."/>
            <person name="Muench K."/>
            <person name="Brefort T."/>
            <person name="Schipper K."/>
            <person name="Doehlemann G."/>
            <person name="Di Stasio M."/>
            <person name="Roessel N."/>
            <person name="Mendoza-Mendoza A."/>
            <person name="Pester D."/>
            <person name="Mueller O."/>
            <person name="Winterberg B."/>
            <person name="Meyer E."/>
            <person name="Ghareeb H."/>
            <person name="Wollenberg T."/>
            <person name="Muensterkoetter M."/>
            <person name="Wong P."/>
            <person name="Walter M."/>
            <person name="Stukenbrock E."/>
            <person name="Gueldener U."/>
            <person name="Kahmann R."/>
        </authorList>
    </citation>
    <scope>NUCLEOTIDE SEQUENCE [LARGE SCALE GENOMIC DNA]</scope>
    <source>
        <strain evidence="4">SRZ2</strain>
    </source>
</reference>
<evidence type="ECO:0000256" key="2">
    <source>
        <dbReference type="SAM" id="SignalP"/>
    </source>
</evidence>
<accession>E6ZUG1</accession>